<evidence type="ECO:0000256" key="7">
    <source>
        <dbReference type="ARBA" id="ARBA00025795"/>
    </source>
</evidence>
<dbReference type="PROSITE" id="PS51405">
    <property type="entry name" value="HEME_HALOPEROXIDASE"/>
    <property type="match status" value="1"/>
</dbReference>
<reference evidence="11" key="1">
    <citation type="journal article" date="2015" name="Genome Announc.">
        <title>Draft genome sequence of the cellulolytic fungus Chaetomium globosum.</title>
        <authorList>
            <person name="Cuomo C.A."/>
            <person name="Untereiner W.A."/>
            <person name="Ma L.-J."/>
            <person name="Grabherr M."/>
            <person name="Birren B.W."/>
        </authorList>
    </citation>
    <scope>NUCLEOTIDE SEQUENCE [LARGE SCALE GENOMIC DNA]</scope>
    <source>
        <strain evidence="11">ATCC 6205 / CBS 148.51 / DSM 1962 / NBRC 6347 / NRRL 1970</strain>
    </source>
</reference>
<protein>
    <recommendedName>
        <fullName evidence="9">Heme haloperoxidase family profile domain-containing protein</fullName>
    </recommendedName>
</protein>
<dbReference type="STRING" id="306901.Q2GWW6"/>
<dbReference type="Proteomes" id="UP000001056">
    <property type="component" value="Unassembled WGS sequence"/>
</dbReference>
<dbReference type="PeroxiBase" id="4193">
    <property type="entry name" value="CgHalPrx02"/>
</dbReference>
<dbReference type="AlphaFoldDB" id="Q2GWW6"/>
<dbReference type="Pfam" id="PF01328">
    <property type="entry name" value="Peroxidase_2"/>
    <property type="match status" value="1"/>
</dbReference>
<dbReference type="SUPFAM" id="SSF47571">
    <property type="entry name" value="Cloroperoxidase"/>
    <property type="match status" value="1"/>
</dbReference>
<dbReference type="InParanoid" id="Q2GWW6"/>
<feature type="domain" description="Heme haloperoxidase family profile" evidence="9">
    <location>
        <begin position="18"/>
        <end position="224"/>
    </location>
</feature>
<keyword evidence="5" id="KW-0560">Oxidoreductase</keyword>
<keyword evidence="2" id="KW-0575">Peroxidase</keyword>
<feature type="signal peptide" evidence="8">
    <location>
        <begin position="1"/>
        <end position="17"/>
    </location>
</feature>
<dbReference type="GO" id="GO:0046872">
    <property type="term" value="F:metal ion binding"/>
    <property type="evidence" value="ECO:0007669"/>
    <property type="project" value="UniProtKB-KW"/>
</dbReference>
<keyword evidence="11" id="KW-1185">Reference proteome</keyword>
<organism evidence="10 11">
    <name type="scientific">Chaetomium globosum (strain ATCC 6205 / CBS 148.51 / DSM 1962 / NBRC 6347 / NRRL 1970)</name>
    <name type="common">Soil fungus</name>
    <dbReference type="NCBI Taxonomy" id="306901"/>
    <lineage>
        <taxon>Eukaryota</taxon>
        <taxon>Fungi</taxon>
        <taxon>Dikarya</taxon>
        <taxon>Ascomycota</taxon>
        <taxon>Pezizomycotina</taxon>
        <taxon>Sordariomycetes</taxon>
        <taxon>Sordariomycetidae</taxon>
        <taxon>Sordariales</taxon>
        <taxon>Chaetomiaceae</taxon>
        <taxon>Chaetomium</taxon>
    </lineage>
</organism>
<dbReference type="HOGENOM" id="CLU_050230_0_2_1"/>
<comment type="similarity">
    <text evidence="7">Belongs to the chloroperoxidase family.</text>
</comment>
<comment type="cofactor">
    <cofactor evidence="1">
        <name>heme b</name>
        <dbReference type="ChEBI" id="CHEBI:60344"/>
    </cofactor>
</comment>
<evidence type="ECO:0000256" key="3">
    <source>
        <dbReference type="ARBA" id="ARBA00022617"/>
    </source>
</evidence>
<dbReference type="GeneID" id="4393324"/>
<evidence type="ECO:0000259" key="9">
    <source>
        <dbReference type="PROSITE" id="PS51405"/>
    </source>
</evidence>
<evidence type="ECO:0000256" key="2">
    <source>
        <dbReference type="ARBA" id="ARBA00022559"/>
    </source>
</evidence>
<evidence type="ECO:0000256" key="1">
    <source>
        <dbReference type="ARBA" id="ARBA00001970"/>
    </source>
</evidence>
<sequence>MKTLFLLTLAAFTPVFAGFDTWAPPGPYDVRAPCPMLNTLANHGFLPHDGHEITREQTENALFDALHIDKMLGSSLFDFAMTTNPVANSTTFSLNDLGNHNVLEHDASLSRSDAYFGNTLTFNQTVFDETKSYWTDETVTIEMASNARLARIKTSNATNPTYSMSELGNGFTKGESAAYVVIFGDKISGTVPRAWVEWLFEIALKTQPSTPSIKPTQTPSSPTRLLLKRLGRQLMLIVPRPIRLRVLRNTPPLRLITKNKPREMAPNLLILAVHKRATSMQKR</sequence>
<keyword evidence="6" id="KW-0408">Iron</keyword>
<accession>Q2GWW6</accession>
<dbReference type="VEuPathDB" id="FungiDB:CHGG_07538"/>
<keyword evidence="8" id="KW-0732">Signal</keyword>
<name>Q2GWW6_CHAGB</name>
<evidence type="ECO:0000256" key="4">
    <source>
        <dbReference type="ARBA" id="ARBA00022723"/>
    </source>
</evidence>
<evidence type="ECO:0000256" key="6">
    <source>
        <dbReference type="ARBA" id="ARBA00023004"/>
    </source>
</evidence>
<evidence type="ECO:0000313" key="11">
    <source>
        <dbReference type="Proteomes" id="UP000001056"/>
    </source>
</evidence>
<dbReference type="PANTHER" id="PTHR33577">
    <property type="entry name" value="STERIGMATOCYSTIN BIOSYNTHESIS PEROXIDASE STCC-RELATED"/>
    <property type="match status" value="1"/>
</dbReference>
<evidence type="ECO:0000313" key="10">
    <source>
        <dbReference type="EMBL" id="EAQ86285.1"/>
    </source>
</evidence>
<dbReference type="PANTHER" id="PTHR33577:SF7">
    <property type="entry name" value="HEME HALOPEROXIDASE FAMILY PROFILE DOMAIN-CONTAINING PROTEIN"/>
    <property type="match status" value="1"/>
</dbReference>
<gene>
    <name evidence="10" type="ORF">CHGG_07538</name>
</gene>
<dbReference type="eggNOG" id="ENOG502QTVQ">
    <property type="taxonomic scope" value="Eukaryota"/>
</dbReference>
<dbReference type="OMA" id="DNHDFNQ"/>
<feature type="chain" id="PRO_5004209089" description="Heme haloperoxidase family profile domain-containing protein" evidence="8">
    <location>
        <begin position="18"/>
        <end position="283"/>
    </location>
</feature>
<dbReference type="RefSeq" id="XP_001225194.1">
    <property type="nucleotide sequence ID" value="XM_001225193.1"/>
</dbReference>
<dbReference type="EMBL" id="CH408033">
    <property type="protein sequence ID" value="EAQ86285.1"/>
    <property type="molecule type" value="Genomic_DNA"/>
</dbReference>
<dbReference type="InterPro" id="IPR000028">
    <property type="entry name" value="Chloroperoxidase"/>
</dbReference>
<dbReference type="OrthoDB" id="407298at2759"/>
<evidence type="ECO:0000256" key="8">
    <source>
        <dbReference type="SAM" id="SignalP"/>
    </source>
</evidence>
<dbReference type="GO" id="GO:0004601">
    <property type="term" value="F:peroxidase activity"/>
    <property type="evidence" value="ECO:0007669"/>
    <property type="project" value="UniProtKB-KW"/>
</dbReference>
<dbReference type="InterPro" id="IPR036851">
    <property type="entry name" value="Chloroperoxidase-like_sf"/>
</dbReference>
<evidence type="ECO:0000256" key="5">
    <source>
        <dbReference type="ARBA" id="ARBA00023002"/>
    </source>
</evidence>
<keyword evidence="3" id="KW-0349">Heme</keyword>
<keyword evidence="4" id="KW-0479">Metal-binding</keyword>
<proteinExistence type="inferred from homology"/>
<dbReference type="Gene3D" id="1.10.489.10">
    <property type="entry name" value="Chloroperoxidase-like"/>
    <property type="match status" value="1"/>
</dbReference>